<accession>A0ABY5PQI9</accession>
<keyword evidence="2 6" id="KW-0812">Transmembrane</keyword>
<dbReference type="PROSITE" id="PS51012">
    <property type="entry name" value="ABC_TM2"/>
    <property type="match status" value="1"/>
</dbReference>
<evidence type="ECO:0000256" key="5">
    <source>
        <dbReference type="ARBA" id="ARBA00023251"/>
    </source>
</evidence>
<evidence type="ECO:0000259" key="8">
    <source>
        <dbReference type="PROSITE" id="PS51012"/>
    </source>
</evidence>
<keyword evidence="6" id="KW-0813">Transport</keyword>
<evidence type="ECO:0000256" key="3">
    <source>
        <dbReference type="ARBA" id="ARBA00022989"/>
    </source>
</evidence>
<feature type="transmembrane region" description="Helical" evidence="6">
    <location>
        <begin position="68"/>
        <end position="89"/>
    </location>
</feature>
<organism evidence="9 10">
    <name type="scientific">Streptomyces yangpuensis</name>
    <dbReference type="NCBI Taxonomy" id="1648182"/>
    <lineage>
        <taxon>Bacteria</taxon>
        <taxon>Bacillati</taxon>
        <taxon>Actinomycetota</taxon>
        <taxon>Actinomycetes</taxon>
        <taxon>Kitasatosporales</taxon>
        <taxon>Streptomycetaceae</taxon>
        <taxon>Streptomyces</taxon>
    </lineage>
</organism>
<sequence>MTAPEPAPVRTPEHREAGTSAPPATPDPAATPDTPGREPTRLRRELRAVHALVHRDLLRLSAQPTHTALMLLQPVLYLLILGGGLAALIPTSTLGVGYQTYLFPGMLMMTVQTPAIMVGIRLITDRQSGYLRELLMAPVSRTTLLLGSCAGGTTVAAVQGAVLLAMAGAVGLPYDPLLLALLMAGMILASFTITALSLALAVSLQRAEVFHMLLGVVMMPLLFLSGGFFPLDSLPGWARSLAAVNPIAYGVDLLRRSITLRLPDRATAAGIEWFGSRPPLALEAAAFLATGALALLWAAHRFKRPD</sequence>
<dbReference type="InterPro" id="IPR047817">
    <property type="entry name" value="ABC2_TM_bact-type"/>
</dbReference>
<name>A0ABY5PQI9_9ACTN</name>
<evidence type="ECO:0000313" key="10">
    <source>
        <dbReference type="Proteomes" id="UP001057738"/>
    </source>
</evidence>
<feature type="transmembrane region" description="Helical" evidence="6">
    <location>
        <begin position="280"/>
        <end position="299"/>
    </location>
</feature>
<feature type="transmembrane region" description="Helical" evidence="6">
    <location>
        <begin position="177"/>
        <end position="202"/>
    </location>
</feature>
<dbReference type="PANTHER" id="PTHR43229">
    <property type="entry name" value="NODULATION PROTEIN J"/>
    <property type="match status" value="1"/>
</dbReference>
<feature type="region of interest" description="Disordered" evidence="7">
    <location>
        <begin position="1"/>
        <end position="39"/>
    </location>
</feature>
<keyword evidence="10" id="KW-1185">Reference proteome</keyword>
<gene>
    <name evidence="9" type="ORF">NRK68_00145</name>
</gene>
<feature type="domain" description="ABC transmembrane type-2" evidence="8">
    <location>
        <begin position="65"/>
        <end position="305"/>
    </location>
</feature>
<comment type="subcellular location">
    <subcellularLocation>
        <location evidence="6">Cell membrane</location>
        <topology evidence="6">Multi-pass membrane protein</topology>
    </subcellularLocation>
    <subcellularLocation>
        <location evidence="1">Membrane</location>
        <topology evidence="1">Multi-pass membrane protein</topology>
    </subcellularLocation>
</comment>
<evidence type="ECO:0000256" key="1">
    <source>
        <dbReference type="ARBA" id="ARBA00004141"/>
    </source>
</evidence>
<proteinExistence type="inferred from homology"/>
<dbReference type="RefSeq" id="WP_257854291.1">
    <property type="nucleotide sequence ID" value="NZ_CP102514.1"/>
</dbReference>
<evidence type="ECO:0000256" key="6">
    <source>
        <dbReference type="RuleBase" id="RU361157"/>
    </source>
</evidence>
<keyword evidence="3 6" id="KW-1133">Transmembrane helix</keyword>
<dbReference type="GeneID" id="95571846"/>
<protein>
    <recommendedName>
        <fullName evidence="6">Transport permease protein</fullName>
    </recommendedName>
</protein>
<feature type="transmembrane region" description="Helical" evidence="6">
    <location>
        <begin position="209"/>
        <end position="231"/>
    </location>
</feature>
<dbReference type="InterPro" id="IPR013525">
    <property type="entry name" value="ABC2_TM"/>
</dbReference>
<feature type="transmembrane region" description="Helical" evidence="6">
    <location>
        <begin position="101"/>
        <end position="123"/>
    </location>
</feature>
<reference evidence="9" key="1">
    <citation type="submission" date="2022-08" db="EMBL/GenBank/DDBJ databases">
        <authorList>
            <person name="Tian L."/>
        </authorList>
    </citation>
    <scope>NUCLEOTIDE SEQUENCE</scope>
    <source>
        <strain evidence="9">CM253</strain>
    </source>
</reference>
<dbReference type="InterPro" id="IPR051784">
    <property type="entry name" value="Nod_factor_ABC_transporter"/>
</dbReference>
<evidence type="ECO:0000256" key="2">
    <source>
        <dbReference type="ARBA" id="ARBA00022692"/>
    </source>
</evidence>
<dbReference type="Proteomes" id="UP001057738">
    <property type="component" value="Chromosome"/>
</dbReference>
<keyword evidence="5" id="KW-0046">Antibiotic resistance</keyword>
<feature type="transmembrane region" description="Helical" evidence="6">
    <location>
        <begin position="144"/>
        <end position="171"/>
    </location>
</feature>
<dbReference type="InterPro" id="IPR000412">
    <property type="entry name" value="ABC_2_transport"/>
</dbReference>
<evidence type="ECO:0000256" key="7">
    <source>
        <dbReference type="SAM" id="MobiDB-lite"/>
    </source>
</evidence>
<dbReference type="EMBL" id="CP102514">
    <property type="protein sequence ID" value="UUY45755.1"/>
    <property type="molecule type" value="Genomic_DNA"/>
</dbReference>
<evidence type="ECO:0000256" key="4">
    <source>
        <dbReference type="ARBA" id="ARBA00023136"/>
    </source>
</evidence>
<dbReference type="PRINTS" id="PR00164">
    <property type="entry name" value="ABC2TRNSPORT"/>
</dbReference>
<keyword evidence="4 6" id="KW-0472">Membrane</keyword>
<dbReference type="Pfam" id="PF01061">
    <property type="entry name" value="ABC2_membrane"/>
    <property type="match status" value="1"/>
</dbReference>
<dbReference type="PANTHER" id="PTHR43229:SF2">
    <property type="entry name" value="NODULATION PROTEIN J"/>
    <property type="match status" value="1"/>
</dbReference>
<comment type="similarity">
    <text evidence="6">Belongs to the ABC-2 integral membrane protein family.</text>
</comment>
<evidence type="ECO:0000313" key="9">
    <source>
        <dbReference type="EMBL" id="UUY45755.1"/>
    </source>
</evidence>
<keyword evidence="6" id="KW-1003">Cell membrane</keyword>